<dbReference type="AlphaFoldDB" id="T1GKA5"/>
<reference evidence="2" key="1">
    <citation type="submission" date="2013-02" db="EMBL/GenBank/DDBJ databases">
        <authorList>
            <person name="Hughes D."/>
        </authorList>
    </citation>
    <scope>NUCLEOTIDE SEQUENCE</scope>
    <source>
        <strain>Durham</strain>
        <strain evidence="2">NC isolate 2 -- Noor lab</strain>
    </source>
</reference>
<dbReference type="OMA" id="PNDHLSI"/>
<keyword evidence="2" id="KW-1185">Reference proteome</keyword>
<evidence type="ECO:0000313" key="2">
    <source>
        <dbReference type="Proteomes" id="UP000015102"/>
    </source>
</evidence>
<dbReference type="EMBL" id="CAQQ02155776">
    <property type="status" value="NOT_ANNOTATED_CDS"/>
    <property type="molecule type" value="Genomic_DNA"/>
</dbReference>
<evidence type="ECO:0000313" key="1">
    <source>
        <dbReference type="EnsemblMetazoa" id="MESCA003924-PA"/>
    </source>
</evidence>
<organism evidence="1 2">
    <name type="scientific">Megaselia scalaris</name>
    <name type="common">Humpbacked fly</name>
    <name type="synonym">Phora scalaris</name>
    <dbReference type="NCBI Taxonomy" id="36166"/>
    <lineage>
        <taxon>Eukaryota</taxon>
        <taxon>Metazoa</taxon>
        <taxon>Ecdysozoa</taxon>
        <taxon>Arthropoda</taxon>
        <taxon>Hexapoda</taxon>
        <taxon>Insecta</taxon>
        <taxon>Pterygota</taxon>
        <taxon>Neoptera</taxon>
        <taxon>Endopterygota</taxon>
        <taxon>Diptera</taxon>
        <taxon>Brachycera</taxon>
        <taxon>Muscomorpha</taxon>
        <taxon>Platypezoidea</taxon>
        <taxon>Phoridae</taxon>
        <taxon>Megaseliini</taxon>
        <taxon>Megaselia</taxon>
    </lineage>
</organism>
<dbReference type="Proteomes" id="UP000015102">
    <property type="component" value="Unassembled WGS sequence"/>
</dbReference>
<accession>T1GKA5</accession>
<reference evidence="1" key="2">
    <citation type="submission" date="2015-06" db="UniProtKB">
        <authorList>
            <consortium name="EnsemblMetazoa"/>
        </authorList>
    </citation>
    <scope>IDENTIFICATION</scope>
</reference>
<proteinExistence type="predicted"/>
<sequence>MNSSVNEIPDWVTQEIFESICTKEVPNFSKITKFTAEPGIGAGENYASIILRVLIECELKVTFCDQKILK</sequence>
<name>T1GKA5_MEGSC</name>
<dbReference type="HOGENOM" id="CLU_2760719_0_0_1"/>
<protein>
    <submittedName>
        <fullName evidence="1">Uncharacterized protein</fullName>
    </submittedName>
</protein>
<dbReference type="EnsemblMetazoa" id="MESCA003924-RA">
    <property type="protein sequence ID" value="MESCA003924-PA"/>
    <property type="gene ID" value="MESCA003924"/>
</dbReference>
<dbReference type="EMBL" id="CAQQ02155777">
    <property type="status" value="NOT_ANNOTATED_CDS"/>
    <property type="molecule type" value="Genomic_DNA"/>
</dbReference>